<evidence type="ECO:0000313" key="6">
    <source>
        <dbReference type="Proteomes" id="UP000886860"/>
    </source>
</evidence>
<dbReference type="InterPro" id="IPR050922">
    <property type="entry name" value="LytR/CpsA/Psr_CW_biosynth"/>
</dbReference>
<evidence type="ECO:0000259" key="4">
    <source>
        <dbReference type="Pfam" id="PF03816"/>
    </source>
</evidence>
<organism evidence="5 6">
    <name type="scientific">Candidatus Caccovicinus merdipullorum</name>
    <dbReference type="NCBI Taxonomy" id="2840724"/>
    <lineage>
        <taxon>Bacteria</taxon>
        <taxon>Bacillati</taxon>
        <taxon>Bacillota</taxon>
        <taxon>Clostridia</taxon>
        <taxon>Eubacteriales</taxon>
        <taxon>Candidatus Caccovicinus</taxon>
    </lineage>
</organism>
<dbReference type="AlphaFoldDB" id="A0A9D1KGI5"/>
<feature type="compositionally biased region" description="Low complexity" evidence="2">
    <location>
        <begin position="575"/>
        <end position="589"/>
    </location>
</feature>
<feature type="compositionally biased region" description="Basic and acidic residues" evidence="2">
    <location>
        <begin position="1"/>
        <end position="10"/>
    </location>
</feature>
<gene>
    <name evidence="5" type="ORF">IAB60_08820</name>
</gene>
<dbReference type="Pfam" id="PF03816">
    <property type="entry name" value="LytR_cpsA_psr"/>
    <property type="match status" value="1"/>
</dbReference>
<feature type="compositionally biased region" description="Basic and acidic residues" evidence="2">
    <location>
        <begin position="532"/>
        <end position="574"/>
    </location>
</feature>
<evidence type="ECO:0000256" key="3">
    <source>
        <dbReference type="SAM" id="Phobius"/>
    </source>
</evidence>
<dbReference type="EMBL" id="DVKS01000152">
    <property type="protein sequence ID" value="HIT42176.1"/>
    <property type="molecule type" value="Genomic_DNA"/>
</dbReference>
<feature type="domain" description="Cell envelope-related transcriptional attenuator" evidence="4">
    <location>
        <begin position="163"/>
        <end position="320"/>
    </location>
</feature>
<feature type="region of interest" description="Disordered" evidence="2">
    <location>
        <begin position="1"/>
        <end position="83"/>
    </location>
</feature>
<name>A0A9D1KGI5_9FIRM</name>
<dbReference type="PANTHER" id="PTHR33392">
    <property type="entry name" value="POLYISOPRENYL-TEICHOIC ACID--PEPTIDOGLYCAN TEICHOIC ACID TRANSFERASE TAGU"/>
    <property type="match status" value="1"/>
</dbReference>
<accession>A0A9D1KGI5</accession>
<keyword evidence="3" id="KW-1133">Transmembrane helix</keyword>
<feature type="compositionally biased region" description="Basic and acidic residues" evidence="2">
    <location>
        <begin position="462"/>
        <end position="477"/>
    </location>
</feature>
<keyword evidence="3" id="KW-0472">Membrane</keyword>
<comment type="similarity">
    <text evidence="1">Belongs to the LytR/CpsA/Psr (LCP) family.</text>
</comment>
<feature type="compositionally biased region" description="Basic and acidic residues" evidence="2">
    <location>
        <begin position="21"/>
        <end position="36"/>
    </location>
</feature>
<feature type="region of interest" description="Disordered" evidence="2">
    <location>
        <begin position="431"/>
        <end position="615"/>
    </location>
</feature>
<dbReference type="Gene3D" id="3.40.630.190">
    <property type="entry name" value="LCP protein"/>
    <property type="match status" value="1"/>
</dbReference>
<sequence length="615" mass="67530">MSNEFDEGKKSPAGRRNSAIHQEESLRWAREHESRIRRNSGGAGAKRGTANASAVGIDRKSPADLAGNQRKPGKEKKQKGSKTRRRIITMIIAECFALLFIFGYGFVARRWNMIQRLDDWQPEEVQNQNFSVDLPQYENQKGHWGIYIFGVDSRGTNVSKGTNADVNMICDIDQDTGEIRLVSVFRDTYLNIDDDNQYNKINHAYFTGGPNDAAKALNKNLDLNITDFVTFNWKAVADAINILGGIDMEISKAEFYYINSFITETVEATGVYSTHLKKAGMNHLDGVQAVAYGRLRLMDTDYARTERQRKVIQAAFDKVKTADWAILNQLAVTIFPQVATSVDLADILNLLTDVGKYHIGDTGGFPFARGEANMGRKGACVIPQTLESNVIELHQFLYDEEDYTPSNTVKNISAKISSDTGMYKQGVSIDHVSTDGGVIPTQPKTTEASKETEETEETSLEESGKETEETVEAKETESGTGDERDEESSSSASGKPGQEESSRYPTAEPKPSDEESSSSGREESSSGSRETTGGDRDTEETSRSHESSSGEKEQETTAERKPDESTSSSERETAEAPSKPSSSGPSVSPTRGTDEVITVPEAPIISYEGPDGTEG</sequence>
<evidence type="ECO:0000313" key="5">
    <source>
        <dbReference type="EMBL" id="HIT42176.1"/>
    </source>
</evidence>
<dbReference type="InterPro" id="IPR004474">
    <property type="entry name" value="LytR_CpsA_psr"/>
</dbReference>
<proteinExistence type="inferred from homology"/>
<reference evidence="5" key="1">
    <citation type="submission" date="2020-10" db="EMBL/GenBank/DDBJ databases">
        <authorList>
            <person name="Gilroy R."/>
        </authorList>
    </citation>
    <scope>NUCLEOTIDE SEQUENCE</scope>
    <source>
        <strain evidence="5">CHK123-3438</strain>
    </source>
</reference>
<reference evidence="5" key="2">
    <citation type="journal article" date="2021" name="PeerJ">
        <title>Extensive microbial diversity within the chicken gut microbiome revealed by metagenomics and culture.</title>
        <authorList>
            <person name="Gilroy R."/>
            <person name="Ravi A."/>
            <person name="Getino M."/>
            <person name="Pursley I."/>
            <person name="Horton D.L."/>
            <person name="Alikhan N.F."/>
            <person name="Baker D."/>
            <person name="Gharbi K."/>
            <person name="Hall N."/>
            <person name="Watson M."/>
            <person name="Adriaenssens E.M."/>
            <person name="Foster-Nyarko E."/>
            <person name="Jarju S."/>
            <person name="Secka A."/>
            <person name="Antonio M."/>
            <person name="Oren A."/>
            <person name="Chaudhuri R.R."/>
            <person name="La Ragione R."/>
            <person name="Hildebrand F."/>
            <person name="Pallen M.J."/>
        </authorList>
    </citation>
    <scope>NUCLEOTIDE SEQUENCE</scope>
    <source>
        <strain evidence="5">CHK123-3438</strain>
    </source>
</reference>
<evidence type="ECO:0000256" key="2">
    <source>
        <dbReference type="SAM" id="MobiDB-lite"/>
    </source>
</evidence>
<keyword evidence="3" id="KW-0812">Transmembrane</keyword>
<evidence type="ECO:0000256" key="1">
    <source>
        <dbReference type="ARBA" id="ARBA00006068"/>
    </source>
</evidence>
<dbReference type="NCBIfam" id="TIGR00350">
    <property type="entry name" value="lytR_cpsA_psr"/>
    <property type="match status" value="1"/>
</dbReference>
<dbReference type="PANTHER" id="PTHR33392:SF6">
    <property type="entry name" value="POLYISOPRENYL-TEICHOIC ACID--PEPTIDOGLYCAN TEICHOIC ACID TRANSFERASE TAGU"/>
    <property type="match status" value="1"/>
</dbReference>
<protein>
    <submittedName>
        <fullName evidence="5">LCP family protein</fullName>
    </submittedName>
</protein>
<feature type="compositionally biased region" description="Basic residues" evidence="2">
    <location>
        <begin position="71"/>
        <end position="83"/>
    </location>
</feature>
<comment type="caution">
    <text evidence="5">The sequence shown here is derived from an EMBL/GenBank/DDBJ whole genome shotgun (WGS) entry which is preliminary data.</text>
</comment>
<feature type="transmembrane region" description="Helical" evidence="3">
    <location>
        <begin position="87"/>
        <end position="107"/>
    </location>
</feature>
<dbReference type="Proteomes" id="UP000886860">
    <property type="component" value="Unassembled WGS sequence"/>
</dbReference>